<protein>
    <submittedName>
        <fullName evidence="2">Uncharacterized protein</fullName>
    </submittedName>
</protein>
<keyword evidence="3" id="KW-1185">Reference proteome</keyword>
<comment type="caution">
    <text evidence="2">The sequence shown here is derived from an EMBL/GenBank/DDBJ whole genome shotgun (WGS) entry which is preliminary data.</text>
</comment>
<feature type="coiled-coil region" evidence="1">
    <location>
        <begin position="55"/>
        <end position="131"/>
    </location>
</feature>
<reference evidence="3" key="1">
    <citation type="journal article" date="2019" name="Int. J. Syst. Evol. Microbiol.">
        <title>The Global Catalogue of Microorganisms (GCM) 10K type strain sequencing project: providing services to taxonomists for standard genome sequencing and annotation.</title>
        <authorList>
            <consortium name="The Broad Institute Genomics Platform"/>
            <consortium name="The Broad Institute Genome Sequencing Center for Infectious Disease"/>
            <person name="Wu L."/>
            <person name="Ma J."/>
        </authorList>
    </citation>
    <scope>NUCLEOTIDE SEQUENCE [LARGE SCALE GENOMIC DNA]</scope>
    <source>
        <strain evidence="3">JCM 4737</strain>
    </source>
</reference>
<proteinExistence type="predicted"/>
<evidence type="ECO:0000256" key="1">
    <source>
        <dbReference type="SAM" id="Coils"/>
    </source>
</evidence>
<sequence>MDKLVSYLAGLNVHLSKEDVKRLHVQRSAAQESSGEAAAQIAYWKEQVKQLRHATKTASRAEESLLQELDEAEAELDLLVGDLASALERARLAELGRDAWRLSSVQKRQRLEHAQHHTRQLEEELASTRKMVRLLLRTIQALRKRLEKQVVVEEVKVYELRRQPGFAAYFLDTFRAKQSLEYQKVDTALQAVRKEFNPARQHYNVDNRKGTIQISQKIAELTGNEHWITVGKNVDHLTTVGSALYGSHETGFAGTQSTSAMTPTIESVNSFVAGAETVLAQLNHLRQLIAL</sequence>
<evidence type="ECO:0000313" key="2">
    <source>
        <dbReference type="EMBL" id="GHB31326.1"/>
    </source>
</evidence>
<dbReference type="RefSeq" id="WP_138897572.1">
    <property type="nucleotide sequence ID" value="NZ_BMVO01000040.1"/>
</dbReference>
<accession>A0ABQ3EBQ0</accession>
<evidence type="ECO:0000313" key="3">
    <source>
        <dbReference type="Proteomes" id="UP000599437"/>
    </source>
</evidence>
<organism evidence="2 3">
    <name type="scientific">Streptomyces chryseus</name>
    <dbReference type="NCBI Taxonomy" id="68186"/>
    <lineage>
        <taxon>Bacteria</taxon>
        <taxon>Bacillati</taxon>
        <taxon>Actinomycetota</taxon>
        <taxon>Actinomycetes</taxon>
        <taxon>Kitasatosporales</taxon>
        <taxon>Streptomycetaceae</taxon>
        <taxon>Streptomyces</taxon>
    </lineage>
</organism>
<gene>
    <name evidence="2" type="ORF">GCM10010346_63390</name>
</gene>
<dbReference type="Proteomes" id="UP000599437">
    <property type="component" value="Unassembled WGS sequence"/>
</dbReference>
<keyword evidence="1" id="KW-0175">Coiled coil</keyword>
<dbReference type="EMBL" id="BMVO01000040">
    <property type="protein sequence ID" value="GHB31326.1"/>
    <property type="molecule type" value="Genomic_DNA"/>
</dbReference>
<name>A0ABQ3EBQ0_9ACTN</name>